<accession>A0AAU7PST2</accession>
<proteinExistence type="predicted"/>
<dbReference type="EMBL" id="CP157940">
    <property type="protein sequence ID" value="XBS54616.1"/>
    <property type="molecule type" value="Genomic_DNA"/>
</dbReference>
<dbReference type="RefSeq" id="WP_349947308.1">
    <property type="nucleotide sequence ID" value="NZ_CP157940.1"/>
</dbReference>
<dbReference type="AlphaFoldDB" id="A0AAU7PST2"/>
<gene>
    <name evidence="1" type="ORF">ABFV83_02145</name>
</gene>
<name>A0AAU7PST2_9FIRM</name>
<sequence>MKTGDTVTYASDVHPEYTGQEAAAMEFDLEAGMVNLKFQDGQLLWVFWDEVQKCVKGVEES</sequence>
<reference evidence="1" key="1">
    <citation type="submission" date="2024-06" db="EMBL/GenBank/DDBJ databases">
        <title>Lacrimispora cavernae sp. nov., a novel anaerobe isolated from bat guano pile inside a cave.</title>
        <authorList>
            <person name="Miller S.L."/>
            <person name="Lu N."/>
            <person name="King J."/>
            <person name="Sankaranarayanan K."/>
            <person name="Lawson P.A."/>
        </authorList>
    </citation>
    <scope>NUCLEOTIDE SEQUENCE</scope>
    <source>
        <strain evidence="1">BS-2</strain>
    </source>
</reference>
<protein>
    <submittedName>
        <fullName evidence="1">Uncharacterized protein</fullName>
    </submittedName>
</protein>
<organism evidence="1">
    <name type="scientific">Lacrimispora sp. BS-2</name>
    <dbReference type="NCBI Taxonomy" id="3151850"/>
    <lineage>
        <taxon>Bacteria</taxon>
        <taxon>Bacillati</taxon>
        <taxon>Bacillota</taxon>
        <taxon>Clostridia</taxon>
        <taxon>Lachnospirales</taxon>
        <taxon>Lachnospiraceae</taxon>
        <taxon>Lacrimispora</taxon>
    </lineage>
</organism>
<evidence type="ECO:0000313" key="1">
    <source>
        <dbReference type="EMBL" id="XBS54616.1"/>
    </source>
</evidence>